<organism evidence="2 3">
    <name type="scientific">Actinoallomurus liliacearum</name>
    <dbReference type="NCBI Taxonomy" id="1080073"/>
    <lineage>
        <taxon>Bacteria</taxon>
        <taxon>Bacillati</taxon>
        <taxon>Actinomycetota</taxon>
        <taxon>Actinomycetes</taxon>
        <taxon>Streptosporangiales</taxon>
        <taxon>Thermomonosporaceae</taxon>
        <taxon>Actinoallomurus</taxon>
    </lineage>
</organism>
<keyword evidence="1" id="KW-1133">Transmembrane helix</keyword>
<feature type="transmembrane region" description="Helical" evidence="1">
    <location>
        <begin position="407"/>
        <end position="426"/>
    </location>
</feature>
<dbReference type="InterPro" id="IPR028082">
    <property type="entry name" value="Peripla_BP_I"/>
</dbReference>
<keyword evidence="3" id="KW-1185">Reference proteome</keyword>
<comment type="caution">
    <text evidence="2">The sequence shown here is derived from an EMBL/GenBank/DDBJ whole genome shotgun (WGS) entry which is preliminary data.</text>
</comment>
<evidence type="ECO:0000256" key="1">
    <source>
        <dbReference type="SAM" id="Phobius"/>
    </source>
</evidence>
<sequence>MGMDATEGYVLNTEEGRRLLALFDSLTTLSPWRLTGRPFPVVALESADPQADVGAYIDALEQAAFEARIPHISPGLEPAAEDADLRLLDKMSEPGAWRSLRREFGRLKFPRSDLVKSLEQAIARAEANDTSPADEWNTAAASFSPALRPGRAPVWWWSVVGVTATAMLGGFMQGLADKVTLPTLLIGAALLVVLLAFLVVLLRPRSWLAILTRVGFGSRYRWFATSSFFSVLGGEGFDGRLKRVLGRMTAKRGADEFRLQLKCFAFLEDVRAAHKRLSPNLRGFKRPGPPVVLLKGITKDNGGIELLSAMSDIRSRRSELHPLLVIASVDHVHRHELDDLAPPQHDIDVSIDDRYDDWEASLGIAQAPSQQVALPWVLRLPIPARRPGRNPPAPLPVRHRPRWTWAWSARSLIVALLVAAVGVPYLHHRLATRYCEVGFPFAANTDSRLLVDPEGSRECVGIATRGVRFERGVTSIGVDGNRMPPRETADLALSQGRFSLADLESRIDRENKTITRLRQPYVTVLYAGILTAAEGNDQSVVSGIRALAGAYLAQVGNNRTGQPGAVGNRLKIRLLPVNVGEDMNFSRQASDAILALARRDPTVVGVVGMERNTDASQAAITRLSDAGLAVLGTVNSSDRLPQLPHYYGLASTDHDEASLASYAAHQALGGRSSLHAMIVSRDPGETKDQYSAELAADVERQLRSARVSTVRYSGADDIGGQIRTACAAADGDPFDLIYFAGRAEDIYNLINNLGDGGCTKRPLTLLGGDEVARARFGSGQHDVILPPGIKVYFTSATYPSNLTAGGRDRFTPFFTLARNNLGVGAENQALLADGQMALTYDATSVLAQAAQQAFTALAVPAKSGSLLPGSRTITSGSVLLELRSRRWDNAATGAVDFTKDDHDLNGPGNRGLTLVRVTVDAGGTPRYEPVCGRMNGGGKVADLPLCPADEGRPTR</sequence>
<dbReference type="Proteomes" id="UP001500212">
    <property type="component" value="Unassembled WGS sequence"/>
</dbReference>
<proteinExistence type="predicted"/>
<dbReference type="EMBL" id="BAABHJ010000009">
    <property type="protein sequence ID" value="GAA4609863.1"/>
    <property type="molecule type" value="Genomic_DNA"/>
</dbReference>
<keyword evidence="1" id="KW-0472">Membrane</keyword>
<reference evidence="3" key="1">
    <citation type="journal article" date="2019" name="Int. J. Syst. Evol. Microbiol.">
        <title>The Global Catalogue of Microorganisms (GCM) 10K type strain sequencing project: providing services to taxonomists for standard genome sequencing and annotation.</title>
        <authorList>
            <consortium name="The Broad Institute Genomics Platform"/>
            <consortium name="The Broad Institute Genome Sequencing Center for Infectious Disease"/>
            <person name="Wu L."/>
            <person name="Ma J."/>
        </authorList>
    </citation>
    <scope>NUCLEOTIDE SEQUENCE [LARGE SCALE GENOMIC DNA]</scope>
    <source>
        <strain evidence="3">JCM 17938</strain>
    </source>
</reference>
<protein>
    <recommendedName>
        <fullName evidence="4">ABC-type branched-chain amino acid transport system, substrate-binding protein</fullName>
    </recommendedName>
</protein>
<name>A0ABP8TPQ3_9ACTN</name>
<dbReference type="Gene3D" id="3.40.50.2300">
    <property type="match status" value="2"/>
</dbReference>
<keyword evidence="1" id="KW-0812">Transmembrane</keyword>
<evidence type="ECO:0000313" key="2">
    <source>
        <dbReference type="EMBL" id="GAA4609863.1"/>
    </source>
</evidence>
<gene>
    <name evidence="2" type="ORF">GCM10023195_40120</name>
</gene>
<feature type="transmembrane region" description="Helical" evidence="1">
    <location>
        <begin position="181"/>
        <end position="202"/>
    </location>
</feature>
<feature type="transmembrane region" description="Helical" evidence="1">
    <location>
        <begin position="154"/>
        <end position="175"/>
    </location>
</feature>
<evidence type="ECO:0008006" key="4">
    <source>
        <dbReference type="Google" id="ProtNLM"/>
    </source>
</evidence>
<accession>A0ABP8TPQ3</accession>
<dbReference type="SUPFAM" id="SSF53822">
    <property type="entry name" value="Periplasmic binding protein-like I"/>
    <property type="match status" value="1"/>
</dbReference>
<evidence type="ECO:0000313" key="3">
    <source>
        <dbReference type="Proteomes" id="UP001500212"/>
    </source>
</evidence>